<keyword evidence="4" id="KW-1185">Reference proteome</keyword>
<evidence type="ECO:0000313" key="4">
    <source>
        <dbReference type="Proteomes" id="UP000431269"/>
    </source>
</evidence>
<accession>A0A6I6MFH6</accession>
<feature type="signal peptide" evidence="2">
    <location>
        <begin position="1"/>
        <end position="20"/>
    </location>
</feature>
<name>A0A6I6MFH6_9CAUL</name>
<dbReference type="KEGG" id="tsv:DSM104635_00016"/>
<proteinExistence type="predicted"/>
<evidence type="ECO:0000256" key="2">
    <source>
        <dbReference type="SAM" id="SignalP"/>
    </source>
</evidence>
<evidence type="ECO:0008006" key="5">
    <source>
        <dbReference type="Google" id="ProtNLM"/>
    </source>
</evidence>
<organism evidence="3 4">
    <name type="scientific">Terricaulis silvestris</name>
    <dbReference type="NCBI Taxonomy" id="2686094"/>
    <lineage>
        <taxon>Bacteria</taxon>
        <taxon>Pseudomonadati</taxon>
        <taxon>Pseudomonadota</taxon>
        <taxon>Alphaproteobacteria</taxon>
        <taxon>Caulobacterales</taxon>
        <taxon>Caulobacteraceae</taxon>
        <taxon>Terricaulis</taxon>
    </lineage>
</organism>
<protein>
    <recommendedName>
        <fullName evidence="5">Lipoprotein</fullName>
    </recommendedName>
</protein>
<feature type="chain" id="PRO_5026088908" description="Lipoprotein" evidence="2">
    <location>
        <begin position="21"/>
        <end position="173"/>
    </location>
</feature>
<sequence>MRIASIFAAAALTLLLGACANRTGDQTIAEWCAQDPGRADTDICKQHADTEEVRSSLGSRIAEVFGVANRAQSTADQAMARNVVCVTRTVNRTRAGTCDPGYTLTGCTQTRYTARAGGMAILRSVSDTECRYNGQVLEVQVRCCAMGPNPPPATLVNETQPPAPETPQPAPVS</sequence>
<gene>
    <name evidence="3" type="ORF">DSM104635_00016</name>
</gene>
<dbReference type="PROSITE" id="PS51257">
    <property type="entry name" value="PROKAR_LIPOPROTEIN"/>
    <property type="match status" value="1"/>
</dbReference>
<keyword evidence="2" id="KW-0732">Signal</keyword>
<dbReference type="AlphaFoldDB" id="A0A6I6MFH6"/>
<reference evidence="4" key="1">
    <citation type="submission" date="2019-12" db="EMBL/GenBank/DDBJ databases">
        <title>Complete genome of Terracaulis silvestris 0127_4.</title>
        <authorList>
            <person name="Vieira S."/>
            <person name="Riedel T."/>
            <person name="Sproer C."/>
            <person name="Pascual J."/>
            <person name="Boedeker C."/>
            <person name="Overmann J."/>
        </authorList>
    </citation>
    <scope>NUCLEOTIDE SEQUENCE [LARGE SCALE GENOMIC DNA]</scope>
    <source>
        <strain evidence="4">0127_4</strain>
    </source>
</reference>
<dbReference type="RefSeq" id="WP_158764227.1">
    <property type="nucleotide sequence ID" value="NZ_CP047045.1"/>
</dbReference>
<evidence type="ECO:0000313" key="3">
    <source>
        <dbReference type="EMBL" id="QGZ93210.1"/>
    </source>
</evidence>
<dbReference type="Proteomes" id="UP000431269">
    <property type="component" value="Chromosome"/>
</dbReference>
<feature type="compositionally biased region" description="Pro residues" evidence="1">
    <location>
        <begin position="161"/>
        <end position="173"/>
    </location>
</feature>
<evidence type="ECO:0000256" key="1">
    <source>
        <dbReference type="SAM" id="MobiDB-lite"/>
    </source>
</evidence>
<dbReference type="EMBL" id="CP047045">
    <property type="protein sequence ID" value="QGZ93210.1"/>
    <property type="molecule type" value="Genomic_DNA"/>
</dbReference>
<feature type="region of interest" description="Disordered" evidence="1">
    <location>
        <begin position="152"/>
        <end position="173"/>
    </location>
</feature>